<evidence type="ECO:0000256" key="1">
    <source>
        <dbReference type="ARBA" id="ARBA00008168"/>
    </source>
</evidence>
<dbReference type="OrthoDB" id="9796578at2"/>
<dbReference type="InterPro" id="IPR036707">
    <property type="entry name" value="MinE_sf"/>
</dbReference>
<dbReference type="NCBIfam" id="TIGR01215">
    <property type="entry name" value="minE"/>
    <property type="match status" value="1"/>
</dbReference>
<dbReference type="Proteomes" id="UP000198870">
    <property type="component" value="Unassembled WGS sequence"/>
</dbReference>
<dbReference type="AlphaFoldDB" id="A0A1G5BVZ6"/>
<evidence type="ECO:0000256" key="3">
    <source>
        <dbReference type="ARBA" id="ARBA00025265"/>
    </source>
</evidence>
<comment type="function">
    <text evidence="3 4">Prevents the cell division inhibition by proteins MinC and MinD at internal division sites while permitting inhibition at polar sites. This ensures cell division at the proper site by restricting the formation of a division septum at the midpoint of the long axis of the cell.</text>
</comment>
<dbReference type="Gene3D" id="3.30.1070.10">
    <property type="entry name" value="Cell division topological specificity factor MinE"/>
    <property type="match status" value="1"/>
</dbReference>
<keyword evidence="7" id="KW-1185">Reference proteome</keyword>
<evidence type="ECO:0000256" key="2">
    <source>
        <dbReference type="ARBA" id="ARBA00020112"/>
    </source>
</evidence>
<comment type="similarity">
    <text evidence="1 4">Belongs to the MinE family.</text>
</comment>
<dbReference type="HAMAP" id="MF_00262">
    <property type="entry name" value="MinE"/>
    <property type="match status" value="1"/>
</dbReference>
<keyword evidence="4 6" id="KW-0132">Cell division</keyword>
<evidence type="ECO:0000313" key="7">
    <source>
        <dbReference type="Proteomes" id="UP000198870"/>
    </source>
</evidence>
<reference evidence="6 7" key="1">
    <citation type="submission" date="2016-10" db="EMBL/GenBank/DDBJ databases">
        <authorList>
            <person name="de Groot N.N."/>
        </authorList>
    </citation>
    <scope>NUCLEOTIDE SEQUENCE [LARGE SCALE GENOMIC DNA]</scope>
    <source>
        <strain evidence="6 7">AA1</strain>
    </source>
</reference>
<dbReference type="GO" id="GO:0051301">
    <property type="term" value="P:cell division"/>
    <property type="evidence" value="ECO:0007669"/>
    <property type="project" value="UniProtKB-KW"/>
</dbReference>
<feature type="region of interest" description="Disordered" evidence="5">
    <location>
        <begin position="1"/>
        <end position="20"/>
    </location>
</feature>
<dbReference type="STRING" id="419481.SAMN05216233_102226"/>
<name>A0A1G5BVZ6_9BACT</name>
<evidence type="ECO:0000256" key="4">
    <source>
        <dbReference type="HAMAP-Rule" id="MF_00262"/>
    </source>
</evidence>
<dbReference type="EMBL" id="FMUX01000002">
    <property type="protein sequence ID" value="SCX94303.1"/>
    <property type="molecule type" value="Genomic_DNA"/>
</dbReference>
<proteinExistence type="inferred from homology"/>
<dbReference type="SUPFAM" id="SSF55229">
    <property type="entry name" value="Cell division protein MinE topological specificity domain"/>
    <property type="match status" value="1"/>
</dbReference>
<protein>
    <recommendedName>
        <fullName evidence="2 4">Cell division topological specificity factor</fullName>
    </recommendedName>
</protein>
<gene>
    <name evidence="4" type="primary">minE</name>
    <name evidence="6" type="ORF">SAMN05216233_102226</name>
</gene>
<sequence length="89" mass="10109">MLNNLLQKMMGGKGETRSSDVARKRLKLALVCDSLEVSDEVLTNLREDLLDVISRYFEIDRAGFTLDIDKTEDYSALVMNTPILSSLRR</sequence>
<evidence type="ECO:0000256" key="5">
    <source>
        <dbReference type="SAM" id="MobiDB-lite"/>
    </source>
</evidence>
<dbReference type="Pfam" id="PF03776">
    <property type="entry name" value="MinE"/>
    <property type="match status" value="1"/>
</dbReference>
<dbReference type="GO" id="GO:0032955">
    <property type="term" value="P:regulation of division septum assembly"/>
    <property type="evidence" value="ECO:0007669"/>
    <property type="project" value="InterPro"/>
</dbReference>
<evidence type="ECO:0000313" key="6">
    <source>
        <dbReference type="EMBL" id="SCX94303.1"/>
    </source>
</evidence>
<organism evidence="6 7">
    <name type="scientific">Desulfoluna spongiiphila</name>
    <dbReference type="NCBI Taxonomy" id="419481"/>
    <lineage>
        <taxon>Bacteria</taxon>
        <taxon>Pseudomonadati</taxon>
        <taxon>Thermodesulfobacteriota</taxon>
        <taxon>Desulfobacteria</taxon>
        <taxon>Desulfobacterales</taxon>
        <taxon>Desulfolunaceae</taxon>
        <taxon>Desulfoluna</taxon>
    </lineage>
</organism>
<keyword evidence="4" id="KW-0131">Cell cycle</keyword>
<accession>A0A1G5BVZ6</accession>
<dbReference type="InterPro" id="IPR005527">
    <property type="entry name" value="MinE"/>
</dbReference>